<organism evidence="1 2">
    <name type="scientific">Halorussus aquaticus</name>
    <dbReference type="NCBI Taxonomy" id="2953748"/>
    <lineage>
        <taxon>Archaea</taxon>
        <taxon>Methanobacteriati</taxon>
        <taxon>Methanobacteriota</taxon>
        <taxon>Stenosarchaea group</taxon>
        <taxon>Halobacteria</taxon>
        <taxon>Halobacteriales</taxon>
        <taxon>Haladaptataceae</taxon>
        <taxon>Halorussus</taxon>
    </lineage>
</organism>
<dbReference type="RefSeq" id="WP_254270573.1">
    <property type="nucleotide sequence ID" value="NZ_CP100402.1"/>
</dbReference>
<sequence length="107" mass="12452">MSPKLVEDIADDTETEVHERNVYRLSTNQRILLEIVRESGEIAAGELYDEYEQRVGNPKSKPTRRRYLQSLERYELVEQFGRTRGTCYRYPSLQGRDISIAGTTPKL</sequence>
<protein>
    <submittedName>
        <fullName evidence="1">Uncharacterized protein</fullName>
    </submittedName>
</protein>
<evidence type="ECO:0000313" key="1">
    <source>
        <dbReference type="EMBL" id="MFC4827114.1"/>
    </source>
</evidence>
<accession>A0ABD5Q9B1</accession>
<comment type="caution">
    <text evidence="1">The sequence shown here is derived from an EMBL/GenBank/DDBJ whole genome shotgun (WGS) entry which is preliminary data.</text>
</comment>
<dbReference type="SUPFAM" id="SSF46785">
    <property type="entry name" value="Winged helix' DNA-binding domain"/>
    <property type="match status" value="1"/>
</dbReference>
<reference evidence="1 2" key="1">
    <citation type="journal article" date="2019" name="Int. J. Syst. Evol. Microbiol.">
        <title>The Global Catalogue of Microorganisms (GCM) 10K type strain sequencing project: providing services to taxonomists for standard genome sequencing and annotation.</title>
        <authorList>
            <consortium name="The Broad Institute Genomics Platform"/>
            <consortium name="The Broad Institute Genome Sequencing Center for Infectious Disease"/>
            <person name="Wu L."/>
            <person name="Ma J."/>
        </authorList>
    </citation>
    <scope>NUCLEOTIDE SEQUENCE [LARGE SCALE GENOMIC DNA]</scope>
    <source>
        <strain evidence="1 2">XZYJ18</strain>
    </source>
</reference>
<dbReference type="GeneID" id="73047660"/>
<proteinExistence type="predicted"/>
<name>A0ABD5Q9B1_9EURY</name>
<dbReference type="InterPro" id="IPR036390">
    <property type="entry name" value="WH_DNA-bd_sf"/>
</dbReference>
<dbReference type="EMBL" id="JBHSHT010000005">
    <property type="protein sequence ID" value="MFC4827114.1"/>
    <property type="molecule type" value="Genomic_DNA"/>
</dbReference>
<keyword evidence="2" id="KW-1185">Reference proteome</keyword>
<gene>
    <name evidence="1" type="ORF">ACFO9K_23000</name>
</gene>
<dbReference type="Proteomes" id="UP001595945">
    <property type="component" value="Unassembled WGS sequence"/>
</dbReference>
<dbReference type="AlphaFoldDB" id="A0ABD5Q9B1"/>
<evidence type="ECO:0000313" key="2">
    <source>
        <dbReference type="Proteomes" id="UP001595945"/>
    </source>
</evidence>